<dbReference type="EC" id="5.4.99.-" evidence="6"/>
<comment type="function">
    <text evidence="6">Responsible for synthesis of pseudouridine from uracil.</text>
</comment>
<dbReference type="Pfam" id="PF00849">
    <property type="entry name" value="PseudoU_synth_2"/>
    <property type="match status" value="1"/>
</dbReference>
<dbReference type="NCBIfam" id="TIGR00005">
    <property type="entry name" value="rluA_subfam"/>
    <property type="match status" value="1"/>
</dbReference>
<dbReference type="CDD" id="cd00165">
    <property type="entry name" value="S4"/>
    <property type="match status" value="1"/>
</dbReference>
<dbReference type="InterPro" id="IPR006225">
    <property type="entry name" value="PsdUridine_synth_RluC/D"/>
</dbReference>
<dbReference type="PROSITE" id="PS01129">
    <property type="entry name" value="PSI_RLU"/>
    <property type="match status" value="1"/>
</dbReference>
<evidence type="ECO:0000256" key="1">
    <source>
        <dbReference type="ARBA" id="ARBA00000073"/>
    </source>
</evidence>
<name>A0A096CUT4_9FIRM</name>
<dbReference type="GO" id="GO:0003723">
    <property type="term" value="F:RNA binding"/>
    <property type="evidence" value="ECO:0007669"/>
    <property type="project" value="UniProtKB-KW"/>
</dbReference>
<dbReference type="Pfam" id="PF01479">
    <property type="entry name" value="S4"/>
    <property type="match status" value="1"/>
</dbReference>
<dbReference type="Gene3D" id="3.10.290.10">
    <property type="entry name" value="RNA-binding S4 domain"/>
    <property type="match status" value="1"/>
</dbReference>
<comment type="similarity">
    <text evidence="2 6">Belongs to the pseudouridine synthase RluA family.</text>
</comment>
<dbReference type="CDD" id="cd02869">
    <property type="entry name" value="PseudoU_synth_RluA_like"/>
    <property type="match status" value="1"/>
</dbReference>
<dbReference type="GO" id="GO:0000455">
    <property type="term" value="P:enzyme-directed rRNA pseudouridine synthesis"/>
    <property type="evidence" value="ECO:0007669"/>
    <property type="project" value="UniProtKB-ARBA"/>
</dbReference>
<dbReference type="InterPro" id="IPR002942">
    <property type="entry name" value="S4_RNA-bd"/>
</dbReference>
<dbReference type="InterPro" id="IPR050188">
    <property type="entry name" value="RluA_PseudoU_synthase"/>
</dbReference>
<dbReference type="RefSeq" id="WP_035163496.1">
    <property type="nucleotide sequence ID" value="NZ_AZTB01000030.1"/>
</dbReference>
<dbReference type="PROSITE" id="PS50889">
    <property type="entry name" value="S4"/>
    <property type="match status" value="1"/>
</dbReference>
<dbReference type="InterPro" id="IPR036986">
    <property type="entry name" value="S4_RNA-bd_sf"/>
</dbReference>
<sequence>MKEIIISKNESNQRLDRFLKKYMPRASKGFIYKMLRKKRIKLNGKKAKPNDILKEGDILNLYLAEDTINKFKEEIKIENRKVNLDIVYEDENIILINKPKGILSHSDRADNRDDVVNMLISYLYGKGEYNPNEEKTFTPSICNRLDRNTSGIIIGAKNFMALQLINKAIREKMIKKYYKCIVKGRIDKDFIIKGYMLKDAEKNRADIFQNYVNGAKKIETGIKVLKSNDEYSLLEINLITGRTHQIRAHLSYLGHPIIGDMKYGDIITNRFFKEKYNLYSQFLHSNRIEFNGLEDCLSYLNGKSFIADLDDLFEKIIKELF</sequence>
<comment type="caution">
    <text evidence="8">The sequence shown here is derived from an EMBL/GenBank/DDBJ whole genome shotgun (WGS) entry which is preliminary data.</text>
</comment>
<dbReference type="AlphaFoldDB" id="A0A096CUT4"/>
<evidence type="ECO:0000259" key="7">
    <source>
        <dbReference type="SMART" id="SM00363"/>
    </source>
</evidence>
<evidence type="ECO:0000313" key="8">
    <source>
        <dbReference type="EMBL" id="KGG80319.1"/>
    </source>
</evidence>
<dbReference type="SMART" id="SM00363">
    <property type="entry name" value="S4"/>
    <property type="match status" value="1"/>
</dbReference>
<evidence type="ECO:0000256" key="3">
    <source>
        <dbReference type="ARBA" id="ARBA00023235"/>
    </source>
</evidence>
<evidence type="ECO:0000256" key="5">
    <source>
        <dbReference type="PROSITE-ProRule" id="PRU00182"/>
    </source>
</evidence>
<dbReference type="Gene3D" id="3.30.2350.10">
    <property type="entry name" value="Pseudouridine synthase"/>
    <property type="match status" value="1"/>
</dbReference>
<dbReference type="SUPFAM" id="SSF55120">
    <property type="entry name" value="Pseudouridine synthase"/>
    <property type="match status" value="1"/>
</dbReference>
<comment type="catalytic activity">
    <reaction evidence="1 6">
        <text>a uridine in RNA = a pseudouridine in RNA</text>
        <dbReference type="Rhea" id="RHEA:48348"/>
        <dbReference type="Rhea" id="RHEA-COMP:12068"/>
        <dbReference type="Rhea" id="RHEA-COMP:12069"/>
        <dbReference type="ChEBI" id="CHEBI:65314"/>
        <dbReference type="ChEBI" id="CHEBI:65315"/>
    </reaction>
</comment>
<dbReference type="EMBL" id="AZTB01000030">
    <property type="protein sequence ID" value="KGG80319.1"/>
    <property type="molecule type" value="Genomic_DNA"/>
</dbReference>
<keyword evidence="5" id="KW-0694">RNA-binding</keyword>
<evidence type="ECO:0000256" key="2">
    <source>
        <dbReference type="ARBA" id="ARBA00010876"/>
    </source>
</evidence>
<gene>
    <name evidence="8" type="ORF">Y919_06825</name>
</gene>
<keyword evidence="3 6" id="KW-0413">Isomerase</keyword>
<accession>A0A096CUT4</accession>
<reference evidence="8 9" key="1">
    <citation type="submission" date="2013-12" db="EMBL/GenBank/DDBJ databases">
        <title>Draft genome sequence of Caloranaerobacter sp. H53214.</title>
        <authorList>
            <person name="Jiang L.J."/>
            <person name="Shao Z.Z."/>
            <person name="Long M.N."/>
        </authorList>
    </citation>
    <scope>NUCLEOTIDE SEQUENCE [LARGE SCALE GENOMIC DNA]</scope>
    <source>
        <strain evidence="8 9">H53214</strain>
    </source>
</reference>
<dbReference type="STRING" id="1156417.Y919_06825"/>
<feature type="domain" description="RNA-binding S4" evidence="7">
    <location>
        <begin position="13"/>
        <end position="73"/>
    </location>
</feature>
<dbReference type="InterPro" id="IPR020103">
    <property type="entry name" value="PsdUridine_synth_cat_dom_sf"/>
</dbReference>
<evidence type="ECO:0000256" key="4">
    <source>
        <dbReference type="PIRSR" id="PIRSR606225-1"/>
    </source>
</evidence>
<feature type="active site" evidence="4">
    <location>
        <position position="146"/>
    </location>
</feature>
<evidence type="ECO:0000256" key="6">
    <source>
        <dbReference type="RuleBase" id="RU362028"/>
    </source>
</evidence>
<dbReference type="InterPro" id="IPR006145">
    <property type="entry name" value="PsdUridine_synth_RsuA/RluA"/>
</dbReference>
<dbReference type="InterPro" id="IPR006224">
    <property type="entry name" value="PsdUridine_synth_RluA-like_CS"/>
</dbReference>
<dbReference type="Proteomes" id="UP000029622">
    <property type="component" value="Unassembled WGS sequence"/>
</dbReference>
<dbReference type="PANTHER" id="PTHR21600">
    <property type="entry name" value="MITOCHONDRIAL RNA PSEUDOURIDINE SYNTHASE"/>
    <property type="match status" value="1"/>
</dbReference>
<protein>
    <recommendedName>
        <fullName evidence="6">Pseudouridine synthase</fullName>
        <ecNumber evidence="6">5.4.99.-</ecNumber>
    </recommendedName>
</protein>
<dbReference type="GO" id="GO:0120159">
    <property type="term" value="F:rRNA pseudouridine synthase activity"/>
    <property type="evidence" value="ECO:0007669"/>
    <property type="project" value="UniProtKB-ARBA"/>
</dbReference>
<organism evidence="8 9">
    <name type="scientific">Caloranaerobacter azorensis H53214</name>
    <dbReference type="NCBI Taxonomy" id="1156417"/>
    <lineage>
        <taxon>Bacteria</taxon>
        <taxon>Bacillati</taxon>
        <taxon>Bacillota</taxon>
        <taxon>Tissierellia</taxon>
        <taxon>Tissierellales</taxon>
        <taxon>Thermohalobacteraceae</taxon>
        <taxon>Caloranaerobacter</taxon>
    </lineage>
</organism>
<proteinExistence type="inferred from homology"/>
<dbReference type="SUPFAM" id="SSF55174">
    <property type="entry name" value="Alpha-L RNA-binding motif"/>
    <property type="match status" value="1"/>
</dbReference>
<evidence type="ECO:0000313" key="9">
    <source>
        <dbReference type="Proteomes" id="UP000029622"/>
    </source>
</evidence>
<dbReference type="PANTHER" id="PTHR21600:SF83">
    <property type="entry name" value="PSEUDOURIDYLATE SYNTHASE RPUSD4, MITOCHONDRIAL"/>
    <property type="match status" value="1"/>
</dbReference>